<dbReference type="Pfam" id="PF01471">
    <property type="entry name" value="PG_binding_1"/>
    <property type="match status" value="2"/>
</dbReference>
<dbReference type="GO" id="GO:0016052">
    <property type="term" value="P:carbohydrate catabolic process"/>
    <property type="evidence" value="ECO:0007669"/>
    <property type="project" value="TreeGrafter"/>
</dbReference>
<dbReference type="SUPFAM" id="SSF51445">
    <property type="entry name" value="(Trans)glycosidases"/>
    <property type="match status" value="1"/>
</dbReference>
<dbReference type="InterPro" id="IPR036366">
    <property type="entry name" value="PGBDSf"/>
</dbReference>
<dbReference type="STRING" id="84029.CROST_29030"/>
<dbReference type="Gene3D" id="3.20.20.80">
    <property type="entry name" value="Glycosidases"/>
    <property type="match status" value="1"/>
</dbReference>
<dbReference type="PROSITE" id="PS51904">
    <property type="entry name" value="GLYCOSYL_HYDROL_F25_2"/>
    <property type="match status" value="1"/>
</dbReference>
<dbReference type="AlphaFoldDB" id="A0A1S8LQF1"/>
<dbReference type="Gene3D" id="1.10.101.10">
    <property type="entry name" value="PGBD-like superfamily/PGBD"/>
    <property type="match status" value="2"/>
</dbReference>
<dbReference type="KEGG" id="crw:CROST_033300"/>
<evidence type="ECO:0000256" key="3">
    <source>
        <dbReference type="ARBA" id="ARBA00023295"/>
    </source>
</evidence>
<evidence type="ECO:0000313" key="4">
    <source>
        <dbReference type="EMBL" id="URZ12607.1"/>
    </source>
</evidence>
<dbReference type="RefSeq" id="WP_077835629.1">
    <property type="nucleotide sequence ID" value="NZ_CP096983.1"/>
</dbReference>
<dbReference type="GO" id="GO:0003796">
    <property type="term" value="F:lysozyme activity"/>
    <property type="evidence" value="ECO:0007669"/>
    <property type="project" value="UniProtKB-EC"/>
</dbReference>
<accession>A0A1S8LQF1</accession>
<dbReference type="PANTHER" id="PTHR34135">
    <property type="entry name" value="LYSOZYME"/>
    <property type="match status" value="1"/>
</dbReference>
<dbReference type="InterPro" id="IPR036365">
    <property type="entry name" value="PGBD-like_sf"/>
</dbReference>
<keyword evidence="5" id="KW-1185">Reference proteome</keyword>
<name>A0A1S8LQF1_9CLOT</name>
<organism evidence="4 5">
    <name type="scientific">Clostridium felsineum</name>
    <dbReference type="NCBI Taxonomy" id="36839"/>
    <lineage>
        <taxon>Bacteria</taxon>
        <taxon>Bacillati</taxon>
        <taxon>Bacillota</taxon>
        <taxon>Clostridia</taxon>
        <taxon>Eubacteriales</taxon>
        <taxon>Clostridiaceae</taxon>
        <taxon>Clostridium</taxon>
    </lineage>
</organism>
<dbReference type="SMART" id="SM00641">
    <property type="entry name" value="Glyco_25"/>
    <property type="match status" value="1"/>
</dbReference>
<proteinExistence type="inferred from homology"/>
<dbReference type="EMBL" id="CP096983">
    <property type="protein sequence ID" value="URZ12607.1"/>
    <property type="molecule type" value="Genomic_DNA"/>
</dbReference>
<evidence type="ECO:0000256" key="2">
    <source>
        <dbReference type="ARBA" id="ARBA00022801"/>
    </source>
</evidence>
<reference evidence="4 5" key="1">
    <citation type="submission" date="2022-04" db="EMBL/GenBank/DDBJ databases">
        <title>Genome sequence of C. roseum typestrain.</title>
        <authorList>
            <person name="Poehlein A."/>
            <person name="Schoch T."/>
            <person name="Duerre P."/>
            <person name="Daniel R."/>
        </authorList>
    </citation>
    <scope>NUCLEOTIDE SEQUENCE [LARGE SCALE GENOMIC DNA]</scope>
    <source>
        <strain evidence="4 5">DSM 7320</strain>
    </source>
</reference>
<dbReference type="Pfam" id="PF01183">
    <property type="entry name" value="Glyco_hydro_25"/>
    <property type="match status" value="1"/>
</dbReference>
<protein>
    <submittedName>
        <fullName evidence="4">Autolytic lysozyme</fullName>
        <ecNumber evidence="4">3.2.1.17</ecNumber>
    </submittedName>
</protein>
<dbReference type="InterPro" id="IPR017853">
    <property type="entry name" value="GH"/>
</dbReference>
<comment type="similarity">
    <text evidence="1">Belongs to the glycosyl hydrolase 25 family.</text>
</comment>
<dbReference type="SUPFAM" id="SSF47090">
    <property type="entry name" value="PGBD-like"/>
    <property type="match status" value="2"/>
</dbReference>
<evidence type="ECO:0000313" key="5">
    <source>
        <dbReference type="Proteomes" id="UP000190951"/>
    </source>
</evidence>
<keyword evidence="3 4" id="KW-0326">Glycosidase</keyword>
<evidence type="ECO:0000256" key="1">
    <source>
        <dbReference type="ARBA" id="ARBA00010646"/>
    </source>
</evidence>
<dbReference type="InterPro" id="IPR018077">
    <property type="entry name" value="Glyco_hydro_fam25_subgr"/>
</dbReference>
<dbReference type="GO" id="GO:0016998">
    <property type="term" value="P:cell wall macromolecule catabolic process"/>
    <property type="evidence" value="ECO:0007669"/>
    <property type="project" value="InterPro"/>
</dbReference>
<dbReference type="PANTHER" id="PTHR34135:SF2">
    <property type="entry name" value="LYSOZYME"/>
    <property type="match status" value="1"/>
</dbReference>
<dbReference type="GO" id="GO:0009253">
    <property type="term" value="P:peptidoglycan catabolic process"/>
    <property type="evidence" value="ECO:0007669"/>
    <property type="project" value="InterPro"/>
</dbReference>
<dbReference type="Proteomes" id="UP000190951">
    <property type="component" value="Chromosome"/>
</dbReference>
<gene>
    <name evidence="4" type="primary">lyc_4</name>
    <name evidence="4" type="ORF">CROST_033300</name>
</gene>
<sequence length="331" mass="37388">MNGIDIYNGSNITNWEEVKKSGVEYVYLKATEGLTFNDSKMKEFYNEAKKVGLKVGFYHFLHRNNPYMEAQHFINMISSFKADMKYMIDVEAQEFSDAGQNDTSTRVRQFYDFMQSKGYECAVYTYSSFYEELFDDRVKSLPLWIAEYGVEKPSVTQYIGWQYAEDGNVPGVSGKCDVNNFSEGILLGNSKTLVLNEAVEAQRQDDTVKIIQQQLNTLLKKGLVVDGIKVAATTAAIREFQGAMGLVVDGIWGQKTVSAVTEIFNRPTDGVQYAHYEYATRYIQYRVGGTIDGVFGNGTKVMVQNWQAKHEINPDGIVGTATWSKLLDENC</sequence>
<keyword evidence="2 4" id="KW-0378">Hydrolase</keyword>
<dbReference type="InterPro" id="IPR002477">
    <property type="entry name" value="Peptidoglycan-bd-like"/>
</dbReference>
<dbReference type="EC" id="3.2.1.17" evidence="4"/>
<dbReference type="InterPro" id="IPR002053">
    <property type="entry name" value="Glyco_hydro_25"/>
</dbReference>